<gene>
    <name evidence="1" type="ORF">AVEN_231042_1</name>
</gene>
<dbReference type="AlphaFoldDB" id="A0A4Y2A5E2"/>
<reference evidence="1 2" key="1">
    <citation type="journal article" date="2019" name="Sci. Rep.">
        <title>Orb-weaving spider Araneus ventricosus genome elucidates the spidroin gene catalogue.</title>
        <authorList>
            <person name="Kono N."/>
            <person name="Nakamura H."/>
            <person name="Ohtoshi R."/>
            <person name="Moran D.A.P."/>
            <person name="Shinohara A."/>
            <person name="Yoshida Y."/>
            <person name="Fujiwara M."/>
            <person name="Mori M."/>
            <person name="Tomita M."/>
            <person name="Arakawa K."/>
        </authorList>
    </citation>
    <scope>NUCLEOTIDE SEQUENCE [LARGE SCALE GENOMIC DNA]</scope>
</reference>
<evidence type="ECO:0000313" key="1">
    <source>
        <dbReference type="EMBL" id="GBL74154.1"/>
    </source>
</evidence>
<proteinExistence type="predicted"/>
<comment type="caution">
    <text evidence="1">The sequence shown here is derived from an EMBL/GenBank/DDBJ whole genome shotgun (WGS) entry which is preliminary data.</text>
</comment>
<organism evidence="1 2">
    <name type="scientific">Araneus ventricosus</name>
    <name type="common">Orbweaver spider</name>
    <name type="synonym">Epeira ventricosa</name>
    <dbReference type="NCBI Taxonomy" id="182803"/>
    <lineage>
        <taxon>Eukaryota</taxon>
        <taxon>Metazoa</taxon>
        <taxon>Ecdysozoa</taxon>
        <taxon>Arthropoda</taxon>
        <taxon>Chelicerata</taxon>
        <taxon>Arachnida</taxon>
        <taxon>Araneae</taxon>
        <taxon>Araneomorphae</taxon>
        <taxon>Entelegynae</taxon>
        <taxon>Araneoidea</taxon>
        <taxon>Araneidae</taxon>
        <taxon>Araneus</taxon>
    </lineage>
</organism>
<keyword evidence="2" id="KW-1185">Reference proteome</keyword>
<accession>A0A4Y2A5E2</accession>
<sequence>MIEKRASCIENDIVVRLLLFLYTDILEDLQWETAIKLYCLADKYQVGRLNCSYFLIDNIKASNASDILPLSDIHQDSDLKKHMRKFILQRHVEIFSPEERYAFAKSNSQLALDTMVLIYATKEVKLK</sequence>
<dbReference type="PANTHER" id="PTHR24413">
    <property type="entry name" value="SPECKLE-TYPE POZ PROTEIN"/>
    <property type="match status" value="1"/>
</dbReference>
<name>A0A4Y2A5E2_ARAVE</name>
<dbReference type="Gene3D" id="3.30.710.10">
    <property type="entry name" value="Potassium Channel Kv1.1, Chain A"/>
    <property type="match status" value="1"/>
</dbReference>
<protein>
    <recommendedName>
        <fullName evidence="3">BTB domain-containing protein</fullName>
    </recommendedName>
</protein>
<dbReference type="EMBL" id="BGPR01000004">
    <property type="protein sequence ID" value="GBL74154.1"/>
    <property type="molecule type" value="Genomic_DNA"/>
</dbReference>
<dbReference type="Gene3D" id="1.25.40.420">
    <property type="match status" value="1"/>
</dbReference>
<dbReference type="InterPro" id="IPR011333">
    <property type="entry name" value="SKP1/BTB/POZ_sf"/>
</dbReference>
<evidence type="ECO:0008006" key="3">
    <source>
        <dbReference type="Google" id="ProtNLM"/>
    </source>
</evidence>
<evidence type="ECO:0000313" key="2">
    <source>
        <dbReference type="Proteomes" id="UP000499080"/>
    </source>
</evidence>
<dbReference type="OrthoDB" id="6359816at2759"/>
<dbReference type="Proteomes" id="UP000499080">
    <property type="component" value="Unassembled WGS sequence"/>
</dbReference>